<dbReference type="RefSeq" id="WP_386088694.1">
    <property type="nucleotide sequence ID" value="NZ_JBHRXN010000010.1"/>
</dbReference>
<proteinExistence type="predicted"/>
<accession>A0ABV7RDS6</accession>
<comment type="caution">
    <text evidence="1">The sequence shown here is derived from an EMBL/GenBank/DDBJ whole genome shotgun (WGS) entry which is preliminary data.</text>
</comment>
<keyword evidence="2" id="KW-1185">Reference proteome</keyword>
<dbReference type="Proteomes" id="UP001595741">
    <property type="component" value="Unassembled WGS sequence"/>
</dbReference>
<evidence type="ECO:0000313" key="2">
    <source>
        <dbReference type="Proteomes" id="UP001595741"/>
    </source>
</evidence>
<evidence type="ECO:0000313" key="1">
    <source>
        <dbReference type="EMBL" id="MFC3531362.1"/>
    </source>
</evidence>
<reference evidence="2" key="1">
    <citation type="journal article" date="2019" name="Int. J. Syst. Evol. Microbiol.">
        <title>The Global Catalogue of Microorganisms (GCM) 10K type strain sequencing project: providing services to taxonomists for standard genome sequencing and annotation.</title>
        <authorList>
            <consortium name="The Broad Institute Genomics Platform"/>
            <consortium name="The Broad Institute Genome Sequencing Center for Infectious Disease"/>
            <person name="Wu L."/>
            <person name="Ma J."/>
        </authorList>
    </citation>
    <scope>NUCLEOTIDE SEQUENCE [LARGE SCALE GENOMIC DNA]</scope>
    <source>
        <strain evidence="2">KCTC 42742</strain>
    </source>
</reference>
<organism evidence="1 2">
    <name type="scientific">Vogesella facilis</name>
    <dbReference type="NCBI Taxonomy" id="1655232"/>
    <lineage>
        <taxon>Bacteria</taxon>
        <taxon>Pseudomonadati</taxon>
        <taxon>Pseudomonadota</taxon>
        <taxon>Betaproteobacteria</taxon>
        <taxon>Neisseriales</taxon>
        <taxon>Chromobacteriaceae</taxon>
        <taxon>Vogesella</taxon>
    </lineage>
</organism>
<sequence length="78" mass="8697">MWFADRPPLQWQPYTLPDGSTLEVPELIVRSDDAGQPGWQLRFGDWTFFADGAASDGPAQALALAIAEMEERIAYRGK</sequence>
<gene>
    <name evidence="1" type="ORF">ACFOLG_04125</name>
</gene>
<protein>
    <submittedName>
        <fullName evidence="1">Uncharacterized protein</fullName>
    </submittedName>
</protein>
<dbReference type="EMBL" id="JBHRXN010000010">
    <property type="protein sequence ID" value="MFC3531362.1"/>
    <property type="molecule type" value="Genomic_DNA"/>
</dbReference>
<name>A0ABV7RDS6_9NEIS</name>